<sequence length="569" mass="58294">MKRMNKRIGKTLTMAALAVSLAGFGWKEGPGIPPETAFAASEEGLFYGIILDISESSVVLENAVRDGDVLTTDGSSTVYAIGEDCAVRRAGEEEGELGTEDLAAGDIVCIRLNYAKEAGVIELYGSDSLTVQSAKETESQEESETEQQTETVTLQGAYIADGIQESRESASFEGSGEDESAVLAVNGAFVTLKNAVIQKSGGTSSLAQSLLYGLNAAVNASGSSSLSLEGAEIASDGEGAAALFATGERSSVMISDSELQTSENDAPGVSVSRSGSAVLADTNVSTSGDGSGALCSLTEYAVLTAQGGSLKTLGSHSPLLLAEGSLTAEQVNGDAANSPILTLYSRLAGEISLSDCSFTGEGECGVLIQGFNADSETQTETESGQEGTAGNNTQAQLSVLGGTLSLNSDGPMILAQGARALVRLEEAEITGTSNTLLRAESLGDENGANTGANVTVEAARQELAGDIVCDSGSTAQLSLELGSRYEGAVDSAGQGAVSVSLSEDSTWIVTGDSYVQGFSDEDADLSNIQDQGYTIYYDALAEECQWLGGETLELSQGGVLTPAVQEQTP</sequence>
<dbReference type="Proteomes" id="UP000823935">
    <property type="component" value="Unassembled WGS sequence"/>
</dbReference>
<dbReference type="InterPro" id="IPR011050">
    <property type="entry name" value="Pectin_lyase_fold/virulence"/>
</dbReference>
<reference evidence="1" key="1">
    <citation type="submission" date="2020-10" db="EMBL/GenBank/DDBJ databases">
        <authorList>
            <person name="Gilroy R."/>
        </authorList>
    </citation>
    <scope>NUCLEOTIDE SEQUENCE</scope>
    <source>
        <strain evidence="1">CHK190-19873</strain>
    </source>
</reference>
<reference evidence="1" key="2">
    <citation type="journal article" date="2021" name="PeerJ">
        <title>Extensive microbial diversity within the chicken gut microbiome revealed by metagenomics and culture.</title>
        <authorList>
            <person name="Gilroy R."/>
            <person name="Ravi A."/>
            <person name="Getino M."/>
            <person name="Pursley I."/>
            <person name="Horton D.L."/>
            <person name="Alikhan N.F."/>
            <person name="Baker D."/>
            <person name="Gharbi K."/>
            <person name="Hall N."/>
            <person name="Watson M."/>
            <person name="Adriaenssens E.M."/>
            <person name="Foster-Nyarko E."/>
            <person name="Jarju S."/>
            <person name="Secka A."/>
            <person name="Antonio M."/>
            <person name="Oren A."/>
            <person name="Chaudhuri R.R."/>
            <person name="La Ragione R."/>
            <person name="Hildebrand F."/>
            <person name="Pallen M.J."/>
        </authorList>
    </citation>
    <scope>NUCLEOTIDE SEQUENCE</scope>
    <source>
        <strain evidence="1">CHK190-19873</strain>
    </source>
</reference>
<gene>
    <name evidence="1" type="ORF">IAB44_14520</name>
</gene>
<proteinExistence type="predicted"/>
<name>A0A9D1EVJ1_9FIRM</name>
<dbReference type="SUPFAM" id="SSF51126">
    <property type="entry name" value="Pectin lyase-like"/>
    <property type="match status" value="1"/>
</dbReference>
<evidence type="ECO:0000313" key="2">
    <source>
        <dbReference type="Proteomes" id="UP000823935"/>
    </source>
</evidence>
<dbReference type="AlphaFoldDB" id="A0A9D1EVJ1"/>
<accession>A0A9D1EVJ1</accession>
<comment type="caution">
    <text evidence="1">The sequence shown here is derived from an EMBL/GenBank/DDBJ whole genome shotgun (WGS) entry which is preliminary data.</text>
</comment>
<organism evidence="1 2">
    <name type="scientific">Candidatus Limivivens intestinipullorum</name>
    <dbReference type="NCBI Taxonomy" id="2840858"/>
    <lineage>
        <taxon>Bacteria</taxon>
        <taxon>Bacillati</taxon>
        <taxon>Bacillota</taxon>
        <taxon>Clostridia</taxon>
        <taxon>Lachnospirales</taxon>
        <taxon>Lachnospiraceae</taxon>
        <taxon>Lachnospiraceae incertae sedis</taxon>
        <taxon>Candidatus Limivivens</taxon>
    </lineage>
</organism>
<dbReference type="EMBL" id="DVIQ01000099">
    <property type="protein sequence ID" value="HIS32738.1"/>
    <property type="molecule type" value="Genomic_DNA"/>
</dbReference>
<dbReference type="Gene3D" id="2.160.20.20">
    <property type="match status" value="1"/>
</dbReference>
<evidence type="ECO:0000313" key="1">
    <source>
        <dbReference type="EMBL" id="HIS32738.1"/>
    </source>
</evidence>
<protein>
    <submittedName>
        <fullName evidence="1">Uncharacterized protein</fullName>
    </submittedName>
</protein>
<dbReference type="InterPro" id="IPR012332">
    <property type="entry name" value="Autotransporter_pectin_lyase_C"/>
</dbReference>